<dbReference type="KEGG" id="vos:KNV97_10140"/>
<evidence type="ECO:0000256" key="14">
    <source>
        <dbReference type="PIRSR" id="PIRSR000013-2"/>
    </source>
</evidence>
<evidence type="ECO:0000259" key="17">
    <source>
        <dbReference type="Pfam" id="PF03264"/>
    </source>
</evidence>
<comment type="similarity">
    <text evidence="2">Belongs to the NapC/NirT/NrfH family.</text>
</comment>
<feature type="binding site" description="axial binding residue" evidence="14">
    <location>
        <position position="81"/>
    </location>
    <ligand>
        <name>heme</name>
        <dbReference type="ChEBI" id="CHEBI:30413"/>
        <label>2</label>
    </ligand>
    <ligandPart>
        <name>Fe</name>
        <dbReference type="ChEBI" id="CHEBI:18248"/>
    </ligandPart>
</feature>
<gene>
    <name evidence="18" type="ORF">KNV97_10140</name>
</gene>
<feature type="binding site" description="axial binding residue" evidence="14">
    <location>
        <position position="53"/>
    </location>
    <ligand>
        <name>heme</name>
        <dbReference type="ChEBI" id="CHEBI:30413"/>
        <label>1</label>
    </ligand>
    <ligandPart>
        <name>Fe</name>
        <dbReference type="ChEBI" id="CHEBI:18248"/>
    </ligandPart>
</feature>
<evidence type="ECO:0000256" key="8">
    <source>
        <dbReference type="ARBA" id="ARBA00022982"/>
    </source>
</evidence>
<proteinExistence type="inferred from homology"/>
<feature type="binding site" description="covalent" evidence="13">
    <location>
        <position position="140"/>
    </location>
    <ligand>
        <name>heme</name>
        <dbReference type="ChEBI" id="CHEBI:30413"/>
        <label>3</label>
    </ligand>
</feature>
<evidence type="ECO:0000256" key="3">
    <source>
        <dbReference type="ARBA" id="ARBA00022448"/>
    </source>
</evidence>
<dbReference type="GO" id="GO:0005886">
    <property type="term" value="C:plasma membrane"/>
    <property type="evidence" value="ECO:0007669"/>
    <property type="project" value="UniProtKB-SubCell"/>
</dbReference>
<dbReference type="EMBL" id="CP076643">
    <property type="protein sequence ID" value="QXO18600.1"/>
    <property type="molecule type" value="Genomic_DNA"/>
</dbReference>
<keyword evidence="3 12" id="KW-0813">Transport</keyword>
<dbReference type="GO" id="GO:0019333">
    <property type="term" value="P:denitrification pathway"/>
    <property type="evidence" value="ECO:0007669"/>
    <property type="project" value="InterPro"/>
</dbReference>
<dbReference type="PIRSF" id="PIRSF000013">
    <property type="entry name" value="4_hem_cytochrm_NapC"/>
    <property type="match status" value="1"/>
</dbReference>
<accession>A0A975YPJ4</accession>
<evidence type="ECO:0000256" key="15">
    <source>
        <dbReference type="SAM" id="MobiDB-lite"/>
    </source>
</evidence>
<evidence type="ECO:0000256" key="2">
    <source>
        <dbReference type="ARBA" id="ARBA00007395"/>
    </source>
</evidence>
<dbReference type="GO" id="GO:0009061">
    <property type="term" value="P:anaerobic respiration"/>
    <property type="evidence" value="ECO:0007669"/>
    <property type="project" value="TreeGrafter"/>
</dbReference>
<feature type="binding site" description="covalent" evidence="13">
    <location>
        <position position="46"/>
    </location>
    <ligand>
        <name>heme</name>
        <dbReference type="ChEBI" id="CHEBI:30413"/>
        <label>1</label>
    </ligand>
</feature>
<dbReference type="PANTHER" id="PTHR30333:SF3">
    <property type="entry name" value="CYTOCHROME C-TYPE PROTEIN TORY"/>
    <property type="match status" value="1"/>
</dbReference>
<keyword evidence="10 12" id="KW-0408">Iron</keyword>
<keyword evidence="5 12" id="KW-0349">Heme</keyword>
<sequence length="209" mass="23617">MNWWKKPNSKWLLGIPLGGMLAFILGALSLGAYHGVMDYTNNNAFCFSCHIGMDTIVEEYQQSVHFNNTKGVIAATCADCHVPRELIPKLIVKITASADVIHKLTGDIRLDNFETEHRPRLAKHVTQQFIDNKSKQCRYCHQIERMELENQARTTARRHQMMEERGQSCIDCHAGIAHKLPQSEQSSQPAQSENTQDESSEPSSRAVNP</sequence>
<dbReference type="InterPro" id="IPR051174">
    <property type="entry name" value="Cytochrome_c-type_ET"/>
</dbReference>
<feature type="binding site" description="axial binding residue" evidence="14">
    <location>
        <position position="178"/>
    </location>
    <ligand>
        <name>heme</name>
        <dbReference type="ChEBI" id="CHEBI:30413"/>
        <label>2</label>
    </ligand>
    <ligandPart>
        <name>Fe</name>
        <dbReference type="ChEBI" id="CHEBI:18248"/>
    </ligandPart>
</feature>
<organism evidence="18 19">
    <name type="scientific">Vibrio ostreae</name>
    <dbReference type="NCBI Taxonomy" id="2841925"/>
    <lineage>
        <taxon>Bacteria</taxon>
        <taxon>Pseudomonadati</taxon>
        <taxon>Pseudomonadota</taxon>
        <taxon>Gammaproteobacteria</taxon>
        <taxon>Vibrionales</taxon>
        <taxon>Vibrionaceae</taxon>
        <taxon>Vibrio</taxon>
    </lineage>
</organism>
<evidence type="ECO:0000313" key="18">
    <source>
        <dbReference type="EMBL" id="QXO18600.1"/>
    </source>
</evidence>
<dbReference type="GO" id="GO:0009055">
    <property type="term" value="F:electron transfer activity"/>
    <property type="evidence" value="ECO:0007669"/>
    <property type="project" value="TreeGrafter"/>
</dbReference>
<evidence type="ECO:0000256" key="5">
    <source>
        <dbReference type="ARBA" id="ARBA00022617"/>
    </source>
</evidence>
<dbReference type="RefSeq" id="WP_136484790.1">
    <property type="nucleotide sequence ID" value="NZ_CP076643.1"/>
</dbReference>
<comment type="subcellular location">
    <subcellularLocation>
        <location evidence="1">Cell membrane</location>
        <topology evidence="1">Single-pass membrane protein</topology>
    </subcellularLocation>
</comment>
<evidence type="ECO:0000256" key="7">
    <source>
        <dbReference type="ARBA" id="ARBA00022723"/>
    </source>
</evidence>
<keyword evidence="9 16" id="KW-1133">Transmembrane helix</keyword>
<dbReference type="InterPro" id="IPR005126">
    <property type="entry name" value="NapC/NirT_cyt_c_N"/>
</dbReference>
<keyword evidence="6 16" id="KW-0812">Transmembrane</keyword>
<feature type="binding site" description="covalent" evidence="13">
    <location>
        <position position="80"/>
    </location>
    <ligand>
        <name>heme</name>
        <dbReference type="ChEBI" id="CHEBI:30413"/>
        <label>2</label>
    </ligand>
</feature>
<feature type="binding site" description="axial binding residue" evidence="14">
    <location>
        <position position="173"/>
    </location>
    <ligand>
        <name>heme</name>
        <dbReference type="ChEBI" id="CHEBI:30413"/>
        <label>4</label>
    </ligand>
    <ligandPart>
        <name>Fe</name>
        <dbReference type="ChEBI" id="CHEBI:18248"/>
    </ligandPart>
</feature>
<evidence type="ECO:0000256" key="9">
    <source>
        <dbReference type="ARBA" id="ARBA00022989"/>
    </source>
</evidence>
<evidence type="ECO:0000256" key="4">
    <source>
        <dbReference type="ARBA" id="ARBA00022475"/>
    </source>
</evidence>
<evidence type="ECO:0000256" key="1">
    <source>
        <dbReference type="ARBA" id="ARBA00004162"/>
    </source>
</evidence>
<feature type="binding site" description="covalent" evidence="13">
    <location>
        <position position="137"/>
    </location>
    <ligand>
        <name>heme</name>
        <dbReference type="ChEBI" id="CHEBI:30413"/>
        <label>3</label>
    </ligand>
</feature>
<dbReference type="Proteomes" id="UP000694232">
    <property type="component" value="Chromosome 1"/>
</dbReference>
<dbReference type="SUPFAM" id="SSF48695">
    <property type="entry name" value="Multiheme cytochromes"/>
    <property type="match status" value="1"/>
</dbReference>
<feature type="binding site" description="axial binding residue" evidence="14">
    <location>
        <position position="99"/>
    </location>
    <ligand>
        <name>heme</name>
        <dbReference type="ChEBI" id="CHEBI:30413"/>
        <label>1</label>
    </ligand>
    <ligandPart>
        <name>Fe</name>
        <dbReference type="ChEBI" id="CHEBI:18248"/>
    </ligandPart>
</feature>
<evidence type="ECO:0000256" key="11">
    <source>
        <dbReference type="ARBA" id="ARBA00023136"/>
    </source>
</evidence>
<keyword evidence="4" id="KW-1003">Cell membrane</keyword>
<protein>
    <recommendedName>
        <fullName evidence="12">Cytochrome c-type protein</fullName>
    </recommendedName>
</protein>
<dbReference type="AlphaFoldDB" id="A0A975YPJ4"/>
<feature type="binding site" description="covalent" evidence="13">
    <location>
        <position position="49"/>
    </location>
    <ligand>
        <name>heme</name>
        <dbReference type="ChEBI" id="CHEBI:30413"/>
        <label>1</label>
    </ligand>
</feature>
<feature type="binding site" description="covalent" evidence="13">
    <location>
        <position position="77"/>
    </location>
    <ligand>
        <name>heme</name>
        <dbReference type="ChEBI" id="CHEBI:30413"/>
        <label>2</label>
    </ligand>
</feature>
<dbReference type="GO" id="GO:0020037">
    <property type="term" value="F:heme binding"/>
    <property type="evidence" value="ECO:0007669"/>
    <property type="project" value="InterPro"/>
</dbReference>
<keyword evidence="7 12" id="KW-0479">Metal-binding</keyword>
<keyword evidence="19" id="KW-1185">Reference proteome</keyword>
<dbReference type="Pfam" id="PF03264">
    <property type="entry name" value="Cytochrom_NNT"/>
    <property type="match status" value="1"/>
</dbReference>
<feature type="transmembrane region" description="Helical" evidence="16">
    <location>
        <begin position="12"/>
        <end position="33"/>
    </location>
</feature>
<feature type="binding site" evidence="13">
    <location>
        <position position="99"/>
    </location>
    <ligand>
        <name>a menaquinol</name>
        <dbReference type="ChEBI" id="CHEBI:18151"/>
    </ligand>
</feature>
<comment type="PTM">
    <text evidence="12">Binds 4 heme groups per subunit.</text>
</comment>
<evidence type="ECO:0000256" key="16">
    <source>
        <dbReference type="SAM" id="Phobius"/>
    </source>
</evidence>
<dbReference type="Gene3D" id="1.10.3820.10">
    <property type="entry name" value="Di-heme elbow motif domain"/>
    <property type="match status" value="1"/>
</dbReference>
<name>A0A975YPJ4_9VIBR</name>
<feature type="binding site" description="covalent" evidence="13">
    <location>
        <position position="172"/>
    </location>
    <ligand>
        <name>heme</name>
        <dbReference type="ChEBI" id="CHEBI:30413"/>
        <label>4</label>
    </ligand>
</feature>
<reference evidence="18" key="1">
    <citation type="submission" date="2021-06" db="EMBL/GenBank/DDBJ databases">
        <title>Vibrio nov. sp., novel gut bacterium isolated from Yellow Sea oyster.</title>
        <authorList>
            <person name="Muhammad N."/>
            <person name="Nguyen T.H."/>
            <person name="Lee Y.-J."/>
            <person name="Ko J."/>
            <person name="Kim S.-G."/>
        </authorList>
    </citation>
    <scope>NUCLEOTIDE SEQUENCE</scope>
    <source>
        <strain evidence="18">OG9-811</strain>
    </source>
</reference>
<dbReference type="InterPro" id="IPR038266">
    <property type="entry name" value="NapC/NirT_cytc_sf"/>
</dbReference>
<feature type="region of interest" description="Disordered" evidence="15">
    <location>
        <begin position="178"/>
        <end position="209"/>
    </location>
</feature>
<feature type="binding site" description="covalent" evidence="13">
    <location>
        <position position="169"/>
    </location>
    <ligand>
        <name>heme</name>
        <dbReference type="ChEBI" id="CHEBI:30413"/>
        <label>4</label>
    </ligand>
</feature>
<evidence type="ECO:0000256" key="12">
    <source>
        <dbReference type="PIRNR" id="PIRNR000013"/>
    </source>
</evidence>
<evidence type="ECO:0000256" key="6">
    <source>
        <dbReference type="ARBA" id="ARBA00022692"/>
    </source>
</evidence>
<feature type="binding site" description="axial binding residue" evidence="14">
    <location>
        <position position="141"/>
    </location>
    <ligand>
        <name>heme</name>
        <dbReference type="ChEBI" id="CHEBI:30413"/>
        <label>3</label>
    </ligand>
    <ligandPart>
        <name>Fe</name>
        <dbReference type="ChEBI" id="CHEBI:18248"/>
    </ligandPart>
</feature>
<comment type="cofactor">
    <cofactor evidence="13">
        <name>heme</name>
        <dbReference type="ChEBI" id="CHEBI:30413"/>
    </cofactor>
    <text evidence="13">Binds 4 heme groups per subunit.</text>
</comment>
<evidence type="ECO:0000256" key="13">
    <source>
        <dbReference type="PIRSR" id="PIRSR000013-1"/>
    </source>
</evidence>
<dbReference type="PANTHER" id="PTHR30333">
    <property type="entry name" value="CYTOCHROME C-TYPE PROTEIN"/>
    <property type="match status" value="1"/>
</dbReference>
<dbReference type="InterPro" id="IPR036280">
    <property type="entry name" value="Multihaem_cyt_sf"/>
</dbReference>
<evidence type="ECO:0000313" key="19">
    <source>
        <dbReference type="Proteomes" id="UP000694232"/>
    </source>
</evidence>
<feature type="domain" description="NapC/NirT cytochrome c N-terminal" evidence="17">
    <location>
        <begin position="20"/>
        <end position="182"/>
    </location>
</feature>
<feature type="compositionally biased region" description="Low complexity" evidence="15">
    <location>
        <begin position="182"/>
        <end position="193"/>
    </location>
</feature>
<dbReference type="GO" id="GO:0046872">
    <property type="term" value="F:metal ion binding"/>
    <property type="evidence" value="ECO:0007669"/>
    <property type="project" value="UniProtKB-KW"/>
</dbReference>
<keyword evidence="8 12" id="KW-0249">Electron transport</keyword>
<keyword evidence="11 16" id="KW-0472">Membrane</keyword>
<dbReference type="InterPro" id="IPR024717">
    <property type="entry name" value="NapC/NirT/NrfH"/>
</dbReference>
<evidence type="ECO:0000256" key="10">
    <source>
        <dbReference type="ARBA" id="ARBA00023004"/>
    </source>
</evidence>